<sequence length="91" mass="10176">MRKELVEILSDASNNAVLRHPNRSFPGSLIQGDSLHALICDVDEAKRELNLKNFEEVSEILGGISEALHERMRVYKAALKENSIALPFNDS</sequence>
<comment type="caution">
    <text evidence="1">The sequence shown here is derived from an EMBL/GenBank/DDBJ whole genome shotgun (WGS) entry which is preliminary data.</text>
</comment>
<dbReference type="Pfam" id="PF22281">
    <property type="entry name" value="DUF6959"/>
    <property type="match status" value="1"/>
</dbReference>
<evidence type="ECO:0000313" key="2">
    <source>
        <dbReference type="Proteomes" id="UP000678545"/>
    </source>
</evidence>
<dbReference type="Proteomes" id="UP000678545">
    <property type="component" value="Unassembled WGS sequence"/>
</dbReference>
<proteinExistence type="predicted"/>
<accession>A0A941E2M7</accession>
<keyword evidence="2" id="KW-1185">Reference proteome</keyword>
<name>A0A941E2M7_9BURK</name>
<dbReference type="AlphaFoldDB" id="A0A941E2M7"/>
<evidence type="ECO:0000313" key="1">
    <source>
        <dbReference type="EMBL" id="MBR7800107.1"/>
    </source>
</evidence>
<reference evidence="1" key="1">
    <citation type="submission" date="2021-04" db="EMBL/GenBank/DDBJ databases">
        <title>novel species isolated from subtropical streams in China.</title>
        <authorList>
            <person name="Lu H."/>
        </authorList>
    </citation>
    <scope>NUCLEOTIDE SEQUENCE</scope>
    <source>
        <strain evidence="1">FT137W</strain>
    </source>
</reference>
<gene>
    <name evidence="1" type="ORF">KDM90_08860</name>
</gene>
<dbReference type="EMBL" id="JAGSPJ010000003">
    <property type="protein sequence ID" value="MBR7800107.1"/>
    <property type="molecule type" value="Genomic_DNA"/>
</dbReference>
<dbReference type="RefSeq" id="WP_212675240.1">
    <property type="nucleotide sequence ID" value="NZ_JAGSPJ010000003.1"/>
</dbReference>
<organism evidence="1 2">
    <name type="scientific">Undibacterium fentianense</name>
    <dbReference type="NCBI Taxonomy" id="2828728"/>
    <lineage>
        <taxon>Bacteria</taxon>
        <taxon>Pseudomonadati</taxon>
        <taxon>Pseudomonadota</taxon>
        <taxon>Betaproteobacteria</taxon>
        <taxon>Burkholderiales</taxon>
        <taxon>Oxalobacteraceae</taxon>
        <taxon>Undibacterium</taxon>
    </lineage>
</organism>
<protein>
    <submittedName>
        <fullName evidence="1">Uncharacterized protein</fullName>
    </submittedName>
</protein>
<dbReference type="InterPro" id="IPR053801">
    <property type="entry name" value="DUF6959"/>
</dbReference>